<dbReference type="InterPro" id="IPR029472">
    <property type="entry name" value="Copia-like_N"/>
</dbReference>
<comment type="caution">
    <text evidence="2">The sequence shown here is derived from an EMBL/GenBank/DDBJ whole genome shotgun (WGS) entry which is preliminary data.</text>
</comment>
<dbReference type="Pfam" id="PF14244">
    <property type="entry name" value="Retrotran_gag_3"/>
    <property type="match status" value="1"/>
</dbReference>
<dbReference type="EMBL" id="SMMG02000004">
    <property type="protein sequence ID" value="KAA3476736.1"/>
    <property type="molecule type" value="Genomic_DNA"/>
</dbReference>
<keyword evidence="3" id="KW-1185">Reference proteome</keyword>
<reference evidence="2" key="1">
    <citation type="submission" date="2019-08" db="EMBL/GenBank/DDBJ databases">
        <authorList>
            <person name="Liu F."/>
        </authorList>
    </citation>
    <scope>NUCLEOTIDE SEQUENCE [LARGE SCALE GENOMIC DNA]</scope>
    <source>
        <strain evidence="2">PA1801</strain>
        <tissue evidence="2">Leaf</tissue>
    </source>
</reference>
<protein>
    <submittedName>
        <fullName evidence="2">Ankyrin repeat domain-containing protein 2b</fullName>
    </submittedName>
</protein>
<evidence type="ECO:0000313" key="2">
    <source>
        <dbReference type="EMBL" id="KAA3476736.1"/>
    </source>
</evidence>
<dbReference type="Proteomes" id="UP000325315">
    <property type="component" value="Unassembled WGS sequence"/>
</dbReference>
<sequence length="206" mass="23486">MSTDEKLVILTDSPSLQSSPVKLDGPNYLAWSRSCLLFVKARGLQEYLIGKSSKPKITDSTFSQWDSTNSLVMAWLINSMQPHISKTYLLLDIAKKIWNAATLTYSRVGNDAQIFEIRNKVHGTKQGELTISQYFAELSGLWQKLGCYQDFQANCAKDAEKFQKIIKKERVFYFLAGLNTEYDQIRVQVLGKTLFSSLHMAYSYVQ</sequence>
<dbReference type="PANTHER" id="PTHR37610">
    <property type="entry name" value="CCHC-TYPE DOMAIN-CONTAINING PROTEIN"/>
    <property type="match status" value="1"/>
</dbReference>
<name>A0A5B6W5P6_9ROSI</name>
<gene>
    <name evidence="2" type="ORF">EPI10_010685</name>
</gene>
<dbReference type="OrthoDB" id="1727486at2759"/>
<feature type="domain" description="Retrotransposon Copia-like N-terminal" evidence="1">
    <location>
        <begin position="11"/>
        <end position="56"/>
    </location>
</feature>
<organism evidence="2 3">
    <name type="scientific">Gossypium australe</name>
    <dbReference type="NCBI Taxonomy" id="47621"/>
    <lineage>
        <taxon>Eukaryota</taxon>
        <taxon>Viridiplantae</taxon>
        <taxon>Streptophyta</taxon>
        <taxon>Embryophyta</taxon>
        <taxon>Tracheophyta</taxon>
        <taxon>Spermatophyta</taxon>
        <taxon>Magnoliopsida</taxon>
        <taxon>eudicotyledons</taxon>
        <taxon>Gunneridae</taxon>
        <taxon>Pentapetalae</taxon>
        <taxon>rosids</taxon>
        <taxon>malvids</taxon>
        <taxon>Malvales</taxon>
        <taxon>Malvaceae</taxon>
        <taxon>Malvoideae</taxon>
        <taxon>Gossypium</taxon>
    </lineage>
</organism>
<evidence type="ECO:0000313" key="3">
    <source>
        <dbReference type="Proteomes" id="UP000325315"/>
    </source>
</evidence>
<dbReference type="PANTHER" id="PTHR37610:SF75">
    <property type="entry name" value="RETROTRANSPOSON COPIA-LIKE N-TERMINAL DOMAIN-CONTAINING PROTEIN"/>
    <property type="match status" value="1"/>
</dbReference>
<evidence type="ECO:0000259" key="1">
    <source>
        <dbReference type="Pfam" id="PF14244"/>
    </source>
</evidence>
<proteinExistence type="predicted"/>
<dbReference type="AlphaFoldDB" id="A0A5B6W5P6"/>
<accession>A0A5B6W5P6</accession>